<comment type="caution">
    <text evidence="15">The sequence shown here is derived from an EMBL/GenBank/DDBJ whole genome shotgun (WGS) entry which is preliminary data.</text>
</comment>
<dbReference type="GO" id="GO:0006952">
    <property type="term" value="P:defense response"/>
    <property type="evidence" value="ECO:0007669"/>
    <property type="project" value="UniProtKB-KW"/>
</dbReference>
<dbReference type="Gene3D" id="1.20.58.1040">
    <property type="match status" value="1"/>
</dbReference>
<evidence type="ECO:0000313" key="15">
    <source>
        <dbReference type="EMBL" id="KAL3825206.1"/>
    </source>
</evidence>
<keyword evidence="16" id="KW-1185">Reference proteome</keyword>
<dbReference type="InterPro" id="IPR017853">
    <property type="entry name" value="GH"/>
</dbReference>
<evidence type="ECO:0000256" key="5">
    <source>
        <dbReference type="ARBA" id="ARBA00022622"/>
    </source>
</evidence>
<keyword evidence="5" id="KW-0472">Membrane</keyword>
<evidence type="ECO:0000256" key="9">
    <source>
        <dbReference type="ARBA" id="ARBA00023157"/>
    </source>
</evidence>
<feature type="chain" id="PRO_5044845943" description="glucan endo-1,3-beta-D-glucosidase" evidence="13">
    <location>
        <begin position="23"/>
        <end position="497"/>
    </location>
</feature>
<dbReference type="Proteomes" id="UP001634393">
    <property type="component" value="Unassembled WGS sequence"/>
</dbReference>
<keyword evidence="9" id="KW-1015">Disulfide bond</keyword>
<evidence type="ECO:0000256" key="3">
    <source>
        <dbReference type="ARBA" id="ARBA00008773"/>
    </source>
</evidence>
<keyword evidence="10 12" id="KW-0326">Glycosidase</keyword>
<evidence type="ECO:0000256" key="13">
    <source>
        <dbReference type="SAM" id="SignalP"/>
    </source>
</evidence>
<sequence length="497" mass="54032">MGTGFILATLLQLLMLLRLCMGGNVGICYGRNADDLPTPDKAAQLIQNHNIKYVRIYDSNIQVLKAFANTGIELMIGIPNSDLLPFSQFQSNADTWLKNNILPYYPATKITYITVGAEVTEAPANISSLVVPAMQNVYTALRKTGLHKKIKVSSTHSLGVLSRSFPPSAGAFSSKHAFFLRPMLEFLAENQSPFLVNIYPYYAYRDSSSNVSLDYALFESSSEVIDPNTGLLYTNMFDAQIDAINFALSALNFKTIKIMVTETGWPSKGSPKETAATPDNAQTYNANLIRHVINDTGTPAKPGEETDVYIFSLFNENRKPGLESERNWGLFFPDQTSVYNIDFTGRGALSTATNGNITSSNGTTWCIASGTASEADLRNGIDWACGPGNVDCSAIQPSQPCFEPDNLASHASFAFNSYYQQNGATDIACSFGGAGIRTNKNPSYDNCLYMTFGSNKTAASNATLTTANSTSSSSSSVREYVPMWVLGGLLMASFMYL</sequence>
<keyword evidence="6 13" id="KW-0732">Signal</keyword>
<evidence type="ECO:0000256" key="7">
    <source>
        <dbReference type="ARBA" id="ARBA00022801"/>
    </source>
</evidence>
<dbReference type="PANTHER" id="PTHR32227">
    <property type="entry name" value="GLUCAN ENDO-1,3-BETA-GLUCOSIDASE BG1-RELATED-RELATED"/>
    <property type="match status" value="1"/>
</dbReference>
<dbReference type="AlphaFoldDB" id="A0ABD3SLF8"/>
<gene>
    <name evidence="15" type="ORF">ACJIZ3_021235</name>
</gene>
<evidence type="ECO:0000256" key="6">
    <source>
        <dbReference type="ARBA" id="ARBA00022729"/>
    </source>
</evidence>
<accession>A0ABD3SLF8</accession>
<feature type="signal peptide" evidence="13">
    <location>
        <begin position="1"/>
        <end position="22"/>
    </location>
</feature>
<dbReference type="Pfam" id="PF07983">
    <property type="entry name" value="X8"/>
    <property type="match status" value="1"/>
</dbReference>
<proteinExistence type="inferred from homology"/>
<dbReference type="InterPro" id="IPR044965">
    <property type="entry name" value="Glyco_hydro_17_plant"/>
</dbReference>
<keyword evidence="5" id="KW-0449">Lipoprotein</keyword>
<dbReference type="Gene3D" id="3.20.20.80">
    <property type="entry name" value="Glycosidases"/>
    <property type="match status" value="1"/>
</dbReference>
<dbReference type="GO" id="GO:0098552">
    <property type="term" value="C:side of membrane"/>
    <property type="evidence" value="ECO:0007669"/>
    <property type="project" value="UniProtKB-KW"/>
</dbReference>
<reference evidence="15 16" key="1">
    <citation type="submission" date="2024-12" db="EMBL/GenBank/DDBJ databases">
        <title>The unique morphological basis and parallel evolutionary history of personate flowers in Penstemon.</title>
        <authorList>
            <person name="Depatie T.H."/>
            <person name="Wessinger C.A."/>
        </authorList>
    </citation>
    <scope>NUCLEOTIDE SEQUENCE [LARGE SCALE GENOMIC DNA]</scope>
    <source>
        <strain evidence="15">WTNN_2</strain>
        <tissue evidence="15">Leaf</tissue>
    </source>
</reference>
<keyword evidence="5" id="KW-0336">GPI-anchor</keyword>
<evidence type="ECO:0000259" key="14">
    <source>
        <dbReference type="SMART" id="SM00768"/>
    </source>
</evidence>
<protein>
    <recommendedName>
        <fullName evidence="4">glucan endo-1,3-beta-D-glucosidase</fullName>
        <ecNumber evidence="4">3.2.1.39</ecNumber>
    </recommendedName>
</protein>
<evidence type="ECO:0000256" key="10">
    <source>
        <dbReference type="ARBA" id="ARBA00023295"/>
    </source>
</evidence>
<dbReference type="EC" id="3.2.1.39" evidence="4"/>
<evidence type="ECO:0000256" key="2">
    <source>
        <dbReference type="ARBA" id="ARBA00004609"/>
    </source>
</evidence>
<dbReference type="GO" id="GO:0042973">
    <property type="term" value="F:glucan endo-1,3-beta-D-glucosidase activity"/>
    <property type="evidence" value="ECO:0007669"/>
    <property type="project" value="UniProtKB-EC"/>
</dbReference>
<evidence type="ECO:0000256" key="1">
    <source>
        <dbReference type="ARBA" id="ARBA00000382"/>
    </source>
</evidence>
<dbReference type="PROSITE" id="PS00587">
    <property type="entry name" value="GLYCOSYL_HYDROL_F17"/>
    <property type="match status" value="1"/>
</dbReference>
<dbReference type="EMBL" id="JBJXBP010000006">
    <property type="protein sequence ID" value="KAL3825206.1"/>
    <property type="molecule type" value="Genomic_DNA"/>
</dbReference>
<evidence type="ECO:0000313" key="16">
    <source>
        <dbReference type="Proteomes" id="UP001634393"/>
    </source>
</evidence>
<dbReference type="GO" id="GO:0005886">
    <property type="term" value="C:plasma membrane"/>
    <property type="evidence" value="ECO:0007669"/>
    <property type="project" value="UniProtKB-SubCell"/>
</dbReference>
<comment type="similarity">
    <text evidence="3 11">Belongs to the glycosyl hydrolase 17 family.</text>
</comment>
<name>A0ABD3SLF8_9LAMI</name>
<keyword evidence="8" id="KW-0611">Plant defense</keyword>
<dbReference type="FunFam" id="1.20.58.1040:FF:000008">
    <property type="entry name" value="Glucan endo-1,3-beta-glucosidase 13"/>
    <property type="match status" value="1"/>
</dbReference>
<organism evidence="15 16">
    <name type="scientific">Penstemon smallii</name>
    <dbReference type="NCBI Taxonomy" id="265156"/>
    <lineage>
        <taxon>Eukaryota</taxon>
        <taxon>Viridiplantae</taxon>
        <taxon>Streptophyta</taxon>
        <taxon>Embryophyta</taxon>
        <taxon>Tracheophyta</taxon>
        <taxon>Spermatophyta</taxon>
        <taxon>Magnoliopsida</taxon>
        <taxon>eudicotyledons</taxon>
        <taxon>Gunneridae</taxon>
        <taxon>Pentapetalae</taxon>
        <taxon>asterids</taxon>
        <taxon>lamiids</taxon>
        <taxon>Lamiales</taxon>
        <taxon>Plantaginaceae</taxon>
        <taxon>Cheloneae</taxon>
        <taxon>Penstemon</taxon>
    </lineage>
</organism>
<dbReference type="FunFam" id="3.20.20.80:FF:000002">
    <property type="entry name" value="Glucan endo-1,3-beta-glucosidase 3"/>
    <property type="match status" value="1"/>
</dbReference>
<comment type="subcellular location">
    <subcellularLocation>
        <location evidence="2">Cell membrane</location>
        <topology evidence="2">Lipid-anchor</topology>
        <topology evidence="2">GPI-anchor</topology>
    </subcellularLocation>
</comment>
<dbReference type="SUPFAM" id="SSF51445">
    <property type="entry name" value="(Trans)glycosidases"/>
    <property type="match status" value="1"/>
</dbReference>
<dbReference type="SMART" id="SM00768">
    <property type="entry name" value="X8"/>
    <property type="match status" value="1"/>
</dbReference>
<keyword evidence="7 12" id="KW-0378">Hydrolase</keyword>
<dbReference type="InterPro" id="IPR012946">
    <property type="entry name" value="X8"/>
</dbReference>
<evidence type="ECO:0000256" key="12">
    <source>
        <dbReference type="RuleBase" id="RU004336"/>
    </source>
</evidence>
<evidence type="ECO:0000256" key="8">
    <source>
        <dbReference type="ARBA" id="ARBA00022821"/>
    </source>
</evidence>
<dbReference type="InterPro" id="IPR000490">
    <property type="entry name" value="Glyco_hydro_17"/>
</dbReference>
<keyword evidence="5" id="KW-0325">Glycoprotein</keyword>
<evidence type="ECO:0000256" key="11">
    <source>
        <dbReference type="RuleBase" id="RU004335"/>
    </source>
</evidence>
<evidence type="ECO:0000256" key="4">
    <source>
        <dbReference type="ARBA" id="ARBA00012780"/>
    </source>
</evidence>
<feature type="domain" description="X8" evidence="14">
    <location>
        <begin position="364"/>
        <end position="449"/>
    </location>
</feature>
<dbReference type="Pfam" id="PF00332">
    <property type="entry name" value="Glyco_hydro_17"/>
    <property type="match status" value="1"/>
</dbReference>
<comment type="catalytic activity">
    <reaction evidence="1">
        <text>Hydrolysis of (1-&gt;3)-beta-D-glucosidic linkages in (1-&gt;3)-beta-D-glucans.</text>
        <dbReference type="EC" id="3.2.1.39"/>
    </reaction>
</comment>